<dbReference type="AlphaFoldDB" id="A0A553P6B0"/>
<keyword evidence="2" id="KW-1185">Reference proteome</keyword>
<comment type="caution">
    <text evidence="1">The sequence shown here is derived from an EMBL/GenBank/DDBJ whole genome shotgun (WGS) entry which is preliminary data.</text>
</comment>
<dbReference type="EMBL" id="VCGU01000007">
    <property type="protein sequence ID" value="TRY73223.1"/>
    <property type="molecule type" value="Genomic_DNA"/>
</dbReference>
<dbReference type="Proteomes" id="UP000318571">
    <property type="component" value="Chromosome 3"/>
</dbReference>
<evidence type="ECO:0000313" key="1">
    <source>
        <dbReference type="EMBL" id="TRY73223.1"/>
    </source>
</evidence>
<sequence length="78" mass="8655">MIIIISSIQSSESRLSIDEDTSNCTVCFARVNSSQKAVFASSRTIFLRQPNEISVARALSWICNECKHATPTHLPTNQ</sequence>
<protein>
    <submittedName>
        <fullName evidence="1">Uncharacterized protein</fullName>
    </submittedName>
</protein>
<evidence type="ECO:0000313" key="2">
    <source>
        <dbReference type="Proteomes" id="UP000318571"/>
    </source>
</evidence>
<reference evidence="1 2" key="1">
    <citation type="journal article" date="2018" name="Nat. Ecol. Evol.">
        <title>Genomic signatures of mitonuclear coevolution across populations of Tigriopus californicus.</title>
        <authorList>
            <person name="Barreto F.S."/>
            <person name="Watson E.T."/>
            <person name="Lima T.G."/>
            <person name="Willett C.S."/>
            <person name="Edmands S."/>
            <person name="Li W."/>
            <person name="Burton R.S."/>
        </authorList>
    </citation>
    <scope>NUCLEOTIDE SEQUENCE [LARGE SCALE GENOMIC DNA]</scope>
    <source>
        <strain evidence="1 2">San Diego</strain>
    </source>
</reference>
<organism evidence="1 2">
    <name type="scientific">Tigriopus californicus</name>
    <name type="common">Marine copepod</name>
    <dbReference type="NCBI Taxonomy" id="6832"/>
    <lineage>
        <taxon>Eukaryota</taxon>
        <taxon>Metazoa</taxon>
        <taxon>Ecdysozoa</taxon>
        <taxon>Arthropoda</taxon>
        <taxon>Crustacea</taxon>
        <taxon>Multicrustacea</taxon>
        <taxon>Hexanauplia</taxon>
        <taxon>Copepoda</taxon>
        <taxon>Harpacticoida</taxon>
        <taxon>Harpacticidae</taxon>
        <taxon>Tigriopus</taxon>
    </lineage>
</organism>
<proteinExistence type="predicted"/>
<accession>A0A553P6B0</accession>
<gene>
    <name evidence="1" type="ORF">TCAL_15775</name>
</gene>
<name>A0A553P6B0_TIGCA</name>